<comment type="caution">
    <text evidence="2">The sequence shown here is derived from an EMBL/GenBank/DDBJ whole genome shotgun (WGS) entry which is preliminary data.</text>
</comment>
<feature type="transmembrane region" description="Helical" evidence="1">
    <location>
        <begin position="105"/>
        <end position="125"/>
    </location>
</feature>
<dbReference type="EMBL" id="MLJW01000406">
    <property type="protein sequence ID" value="OIQ87742.1"/>
    <property type="molecule type" value="Genomic_DNA"/>
</dbReference>
<accession>A0A1J5QVR0</accession>
<keyword evidence="1" id="KW-0472">Membrane</keyword>
<proteinExistence type="predicted"/>
<sequence>MLTLSRTNQIIIGVVLTLLLVATRGHHFASINNLPSASLAVFFLAGLYLRPKWAFPALLALCAGLDFSAITFGGVNSFCVTPAYGFLIPAYGSMWLTGRWSAKHYSFSLTALAPLTGSVALGAALSELFSSGGFYFFGGRYTEPTLAEFGTRLVKYFPQQLEGIAFWLGAALVVHVAFALVNATHGAKA</sequence>
<keyword evidence="1" id="KW-0812">Transmembrane</keyword>
<feature type="transmembrane region" description="Helical" evidence="1">
    <location>
        <begin position="164"/>
        <end position="183"/>
    </location>
</feature>
<protein>
    <recommendedName>
        <fullName evidence="3">Cobalamin ABC transporter</fullName>
    </recommendedName>
</protein>
<reference evidence="2" key="1">
    <citation type="submission" date="2016-10" db="EMBL/GenBank/DDBJ databases">
        <title>Sequence of Gallionella enrichment culture.</title>
        <authorList>
            <person name="Poehlein A."/>
            <person name="Muehling M."/>
            <person name="Daniel R."/>
        </authorList>
    </citation>
    <scope>NUCLEOTIDE SEQUENCE</scope>
</reference>
<evidence type="ECO:0008006" key="3">
    <source>
        <dbReference type="Google" id="ProtNLM"/>
    </source>
</evidence>
<feature type="transmembrane region" description="Helical" evidence="1">
    <location>
        <begin position="35"/>
        <end position="50"/>
    </location>
</feature>
<organism evidence="2">
    <name type="scientific">mine drainage metagenome</name>
    <dbReference type="NCBI Taxonomy" id="410659"/>
    <lineage>
        <taxon>unclassified sequences</taxon>
        <taxon>metagenomes</taxon>
        <taxon>ecological metagenomes</taxon>
    </lineage>
</organism>
<evidence type="ECO:0000256" key="1">
    <source>
        <dbReference type="SAM" id="Phobius"/>
    </source>
</evidence>
<name>A0A1J5QVR0_9ZZZZ</name>
<keyword evidence="1" id="KW-1133">Transmembrane helix</keyword>
<evidence type="ECO:0000313" key="2">
    <source>
        <dbReference type="EMBL" id="OIQ87742.1"/>
    </source>
</evidence>
<dbReference type="AlphaFoldDB" id="A0A1J5QVR0"/>
<gene>
    <name evidence="2" type="ORF">GALL_303890</name>
</gene>